<dbReference type="GO" id="GO:0004672">
    <property type="term" value="F:protein kinase activity"/>
    <property type="evidence" value="ECO:0007669"/>
    <property type="project" value="InterPro"/>
</dbReference>
<feature type="domain" description="Protein kinase" evidence="3">
    <location>
        <begin position="215"/>
        <end position="546"/>
    </location>
</feature>
<dbReference type="InterPro" id="IPR036770">
    <property type="entry name" value="Ankyrin_rpt-contain_sf"/>
</dbReference>
<dbReference type="GO" id="GO:0005524">
    <property type="term" value="F:ATP binding"/>
    <property type="evidence" value="ECO:0007669"/>
    <property type="project" value="InterPro"/>
</dbReference>
<dbReference type="GO" id="GO:0045171">
    <property type="term" value="C:intercellular bridge"/>
    <property type="evidence" value="ECO:0007669"/>
    <property type="project" value="TreeGrafter"/>
</dbReference>
<evidence type="ECO:0000313" key="4">
    <source>
        <dbReference type="EMBL" id="KAK7802837.1"/>
    </source>
</evidence>
<dbReference type="EMBL" id="JBBHLL010000443">
    <property type="protein sequence ID" value="KAK7802837.1"/>
    <property type="molecule type" value="Genomic_DNA"/>
</dbReference>
<dbReference type="SUPFAM" id="SSF56112">
    <property type="entry name" value="Protein kinase-like (PK-like)"/>
    <property type="match status" value="1"/>
</dbReference>
<dbReference type="GO" id="GO:0007094">
    <property type="term" value="P:mitotic spindle assembly checkpoint signaling"/>
    <property type="evidence" value="ECO:0007669"/>
    <property type="project" value="InterPro"/>
</dbReference>
<dbReference type="GO" id="GO:0051306">
    <property type="term" value="P:mitotic sister chromatid separation"/>
    <property type="evidence" value="ECO:0007669"/>
    <property type="project" value="InterPro"/>
</dbReference>
<feature type="repeat" description="ANK" evidence="1">
    <location>
        <begin position="69"/>
        <end position="101"/>
    </location>
</feature>
<feature type="region of interest" description="Disordered" evidence="2">
    <location>
        <begin position="400"/>
        <end position="426"/>
    </location>
</feature>
<dbReference type="Proteomes" id="UP001488838">
    <property type="component" value="Unassembled WGS sequence"/>
</dbReference>
<dbReference type="InterPro" id="IPR000719">
    <property type="entry name" value="Prot_kinase_dom"/>
</dbReference>
<dbReference type="InterPro" id="IPR039339">
    <property type="entry name" value="Tex14"/>
</dbReference>
<feature type="repeat" description="ANK" evidence="1">
    <location>
        <begin position="102"/>
        <end position="134"/>
    </location>
</feature>
<dbReference type="Pfam" id="PF12796">
    <property type="entry name" value="Ank_2"/>
    <property type="match status" value="1"/>
</dbReference>
<feature type="non-terminal residue" evidence="4">
    <location>
        <position position="1"/>
    </location>
</feature>
<sequence length="673" mass="73188">PTPSQELMETVNKLRMHSQASRFPVELGTVRDPDAQVGRLHRLALAGGPCWGLARLLRRVVQVDGENSAGQTGLFLSALLGHTSTVRLLLAFGANPNHRCLDGSTPVHAGAFSGRGLVVWHLLQAGGDLRLRDRQGRTPRDWAEQGDAKQSWEVLELLRWCRTHMSALVQSGELASTVSPSQLQASSGHSLCGTLPSLRLARADRALRQGQIRRSSQTPALGFGQLNSLQPPALIMGIPLVDPKELVPTQGEPDRTYKSSSHTFMANLLWKGHPVTVRQLKTPETHPDVLLADLQHCSILHHPGLLLLMAVSPSEDLSGLSLLFEPVWLGSLYILLHSARAVEEGSRALPGLLPSSLLLQVVEALLFLQSRCWAHGGLSSHAVQLVRPGLVKVSHLEHGRPLNQPRLQPRLQRDYPQGDPSPGLPPPPELYPWLPLELIRGDMPAPTSDLYSFCILAQEVFTGQWLTLHLLPTLETALVWVSSWSFFTGALPWAGGEGLEVKAKLEAGESPALDPLLPAPYQALVQAGLGLEPADRWGSLQSTRYLLRKAMAKDSEPKVNSPAEWTALSPVTLGSLPEHLYREVTPKAKARSRLVLPFPDPSQALDSSEVTYHSRVQQNTAWDSGSSLTLGSSFSPSSSLHLDPSSGVGPSPSSSTHCCLEPISIVRIPLLHY</sequence>
<dbReference type="PROSITE" id="PS50297">
    <property type="entry name" value="ANK_REP_REGION"/>
    <property type="match status" value="2"/>
</dbReference>
<dbReference type="PROSITE" id="PS50088">
    <property type="entry name" value="ANK_REPEAT"/>
    <property type="match status" value="2"/>
</dbReference>
<evidence type="ECO:0000259" key="3">
    <source>
        <dbReference type="PROSITE" id="PS50011"/>
    </source>
</evidence>
<organism evidence="4 5">
    <name type="scientific">Myodes glareolus</name>
    <name type="common">Bank vole</name>
    <name type="synonym">Clethrionomys glareolus</name>
    <dbReference type="NCBI Taxonomy" id="447135"/>
    <lineage>
        <taxon>Eukaryota</taxon>
        <taxon>Metazoa</taxon>
        <taxon>Chordata</taxon>
        <taxon>Craniata</taxon>
        <taxon>Vertebrata</taxon>
        <taxon>Euteleostomi</taxon>
        <taxon>Mammalia</taxon>
        <taxon>Eutheria</taxon>
        <taxon>Euarchontoglires</taxon>
        <taxon>Glires</taxon>
        <taxon>Rodentia</taxon>
        <taxon>Myomorpha</taxon>
        <taxon>Muroidea</taxon>
        <taxon>Cricetidae</taxon>
        <taxon>Arvicolinae</taxon>
        <taxon>Myodes</taxon>
    </lineage>
</organism>
<dbReference type="InterPro" id="IPR011009">
    <property type="entry name" value="Kinase-like_dom_sf"/>
</dbReference>
<dbReference type="AlphaFoldDB" id="A0AAW0HL30"/>
<keyword evidence="1" id="KW-0040">ANK repeat</keyword>
<protein>
    <recommendedName>
        <fullName evidence="3">Protein kinase domain-containing protein</fullName>
    </recommendedName>
</protein>
<gene>
    <name evidence="4" type="ORF">U0070_016320</name>
</gene>
<dbReference type="PROSITE" id="PS50011">
    <property type="entry name" value="PROTEIN_KINASE_DOM"/>
    <property type="match status" value="1"/>
</dbReference>
<evidence type="ECO:0000313" key="5">
    <source>
        <dbReference type="Proteomes" id="UP001488838"/>
    </source>
</evidence>
<comment type="caution">
    <text evidence="4">The sequence shown here is derived from an EMBL/GenBank/DDBJ whole genome shotgun (WGS) entry which is preliminary data.</text>
</comment>
<dbReference type="PANTHER" id="PTHR23060">
    <property type="entry name" value="TESTIS EXPRESSED GENE 14"/>
    <property type="match status" value="1"/>
</dbReference>
<dbReference type="InterPro" id="IPR002110">
    <property type="entry name" value="Ankyrin_rpt"/>
</dbReference>
<proteinExistence type="predicted"/>
<dbReference type="GO" id="GO:0043063">
    <property type="term" value="P:intercellular bridge organization"/>
    <property type="evidence" value="ECO:0007669"/>
    <property type="project" value="InterPro"/>
</dbReference>
<dbReference type="GO" id="GO:0007140">
    <property type="term" value="P:male meiotic nuclear division"/>
    <property type="evidence" value="ECO:0007669"/>
    <property type="project" value="InterPro"/>
</dbReference>
<evidence type="ECO:0000256" key="1">
    <source>
        <dbReference type="PROSITE-ProRule" id="PRU00023"/>
    </source>
</evidence>
<accession>A0AAW0HL30</accession>
<evidence type="ECO:0000256" key="2">
    <source>
        <dbReference type="SAM" id="MobiDB-lite"/>
    </source>
</evidence>
<dbReference type="GO" id="GO:0030496">
    <property type="term" value="C:midbody"/>
    <property type="evidence" value="ECO:0007669"/>
    <property type="project" value="TreeGrafter"/>
</dbReference>
<dbReference type="GO" id="GO:0008608">
    <property type="term" value="P:attachment of spindle microtubules to kinetochore"/>
    <property type="evidence" value="ECO:0007669"/>
    <property type="project" value="InterPro"/>
</dbReference>
<dbReference type="Pfam" id="PF07714">
    <property type="entry name" value="PK_Tyr_Ser-Thr"/>
    <property type="match status" value="1"/>
</dbReference>
<dbReference type="SUPFAM" id="SSF48403">
    <property type="entry name" value="Ankyrin repeat"/>
    <property type="match status" value="1"/>
</dbReference>
<dbReference type="SMART" id="SM00248">
    <property type="entry name" value="ANK"/>
    <property type="match status" value="2"/>
</dbReference>
<dbReference type="Gene3D" id="1.10.510.10">
    <property type="entry name" value="Transferase(Phosphotransferase) domain 1"/>
    <property type="match status" value="1"/>
</dbReference>
<reference evidence="4 5" key="1">
    <citation type="journal article" date="2023" name="bioRxiv">
        <title>Conserved and derived expression patterns and positive selection on dental genes reveal complex evolutionary context of ever-growing rodent molars.</title>
        <authorList>
            <person name="Calamari Z.T."/>
            <person name="Song A."/>
            <person name="Cohen E."/>
            <person name="Akter M."/>
            <person name="Roy R.D."/>
            <person name="Hallikas O."/>
            <person name="Christensen M.M."/>
            <person name="Li P."/>
            <person name="Marangoni P."/>
            <person name="Jernvall J."/>
            <person name="Klein O.D."/>
        </authorList>
    </citation>
    <scope>NUCLEOTIDE SEQUENCE [LARGE SCALE GENOMIC DNA]</scope>
    <source>
        <strain evidence="4">V071</strain>
    </source>
</reference>
<dbReference type="InterPro" id="IPR001245">
    <property type="entry name" value="Ser-Thr/Tyr_kinase_cat_dom"/>
</dbReference>
<keyword evidence="5" id="KW-1185">Reference proteome</keyword>
<dbReference type="GO" id="GO:0000776">
    <property type="term" value="C:kinetochore"/>
    <property type="evidence" value="ECO:0007669"/>
    <property type="project" value="TreeGrafter"/>
</dbReference>
<name>A0AAW0HL30_MYOGA</name>
<dbReference type="PANTHER" id="PTHR23060:SF2">
    <property type="entry name" value="RHO GTPASE ACTIVATING PROTEIN 33, OPPOSITE STRAND"/>
    <property type="match status" value="1"/>
</dbReference>
<dbReference type="Gene3D" id="1.25.40.20">
    <property type="entry name" value="Ankyrin repeat-containing domain"/>
    <property type="match status" value="1"/>
</dbReference>